<evidence type="ECO:0000256" key="3">
    <source>
        <dbReference type="ARBA" id="ARBA00022448"/>
    </source>
</evidence>
<dbReference type="NCBIfam" id="TIGR00710">
    <property type="entry name" value="efflux_Bcr_CflA"/>
    <property type="match status" value="1"/>
</dbReference>
<comment type="caution">
    <text evidence="10">The sequence shown here is derived from an EMBL/GenBank/DDBJ whole genome shotgun (WGS) entry which is preliminary data.</text>
</comment>
<feature type="transmembrane region" description="Helical" evidence="8">
    <location>
        <begin position="127"/>
        <end position="150"/>
    </location>
</feature>
<feature type="transmembrane region" description="Helical" evidence="8">
    <location>
        <begin position="162"/>
        <end position="187"/>
    </location>
</feature>
<evidence type="ECO:0000256" key="5">
    <source>
        <dbReference type="ARBA" id="ARBA00022692"/>
    </source>
</evidence>
<dbReference type="HOGENOM" id="CLU_001265_47_0_5"/>
<dbReference type="InterPro" id="IPR011701">
    <property type="entry name" value="MFS"/>
</dbReference>
<dbReference type="PANTHER" id="PTHR23502:SF132">
    <property type="entry name" value="POLYAMINE TRANSPORTER 2-RELATED"/>
    <property type="match status" value="1"/>
</dbReference>
<evidence type="ECO:0000256" key="7">
    <source>
        <dbReference type="ARBA" id="ARBA00023136"/>
    </source>
</evidence>
<evidence type="ECO:0000256" key="2">
    <source>
        <dbReference type="ARBA" id="ARBA00006236"/>
    </source>
</evidence>
<dbReference type="GO" id="GO:0005886">
    <property type="term" value="C:plasma membrane"/>
    <property type="evidence" value="ECO:0007669"/>
    <property type="project" value="UniProtKB-SubCell"/>
</dbReference>
<dbReference type="Proteomes" id="UP000000321">
    <property type="component" value="Unassembled WGS sequence"/>
</dbReference>
<dbReference type="PANTHER" id="PTHR23502">
    <property type="entry name" value="MAJOR FACILITATOR SUPERFAMILY"/>
    <property type="match status" value="1"/>
</dbReference>
<feature type="transmembrane region" description="Helical" evidence="8">
    <location>
        <begin position="104"/>
        <end position="121"/>
    </location>
</feature>
<dbReference type="PROSITE" id="PS50850">
    <property type="entry name" value="MFS"/>
    <property type="match status" value="1"/>
</dbReference>
<feature type="transmembrane region" description="Helical" evidence="8">
    <location>
        <begin position="34"/>
        <end position="56"/>
    </location>
</feature>
<feature type="transmembrane region" description="Helical" evidence="8">
    <location>
        <begin position="193"/>
        <end position="212"/>
    </location>
</feature>
<feature type="transmembrane region" description="Helical" evidence="8">
    <location>
        <begin position="307"/>
        <end position="329"/>
    </location>
</feature>
<sequence>MRFCAVRNTSARIDPTRLMMSNASPNAETRGLPYWELVTMVACLMALNAAAIDIFIPSLQEMGAALGVDDANQRQFVITAYILGFGGAQILYGTLSDRFGRRPILFFGLAVYILASIAAIFSPTFGILLALRALQGIGAAATRVIAISVVRDCFGGRRMASVMSLVMMVFMAIPVIAPNIGQAIMLFGSWREIFVAIAIFGAFVTVWAALRLPETLHPNDRRELTGKRIVEAFRIVLTNRVAFGYTVSTALIFGVLFGFINQAEQIYTGLYGLGPIFTVVFSATAVFMSAASFLNSKLVEKLGMRRLSHGALIGFLSLAALHLVVAYAMGGAAPLWFFVPIMTLNFCLFGFIGTNFNALAMDPLGHVAGTASSVLGFMQTFGGGLFGAAIGYFYDGTVLPMLVGFIILSVSSLICVVLAEGRLFDAKYDTPAAGSAPASTGAE</sequence>
<feature type="transmembrane region" description="Helical" evidence="8">
    <location>
        <begin position="242"/>
        <end position="260"/>
    </location>
</feature>
<dbReference type="GO" id="GO:0042910">
    <property type="term" value="F:xenobiotic transmembrane transporter activity"/>
    <property type="evidence" value="ECO:0007669"/>
    <property type="project" value="InterPro"/>
</dbReference>
<dbReference type="EMBL" id="AAPJ01000008">
    <property type="protein sequence ID" value="EAS48683.1"/>
    <property type="molecule type" value="Genomic_DNA"/>
</dbReference>
<dbReference type="Gene3D" id="1.20.1720.10">
    <property type="entry name" value="Multidrug resistance protein D"/>
    <property type="match status" value="1"/>
</dbReference>
<evidence type="ECO:0000259" key="9">
    <source>
        <dbReference type="PROSITE" id="PS50850"/>
    </source>
</evidence>
<evidence type="ECO:0000256" key="4">
    <source>
        <dbReference type="ARBA" id="ARBA00022475"/>
    </source>
</evidence>
<feature type="transmembrane region" description="Helical" evidence="8">
    <location>
        <begin position="272"/>
        <end position="295"/>
    </location>
</feature>
<evidence type="ECO:0000256" key="8">
    <source>
        <dbReference type="RuleBase" id="RU365088"/>
    </source>
</evidence>
<dbReference type="Pfam" id="PF07690">
    <property type="entry name" value="MFS_1"/>
    <property type="match status" value="1"/>
</dbReference>
<proteinExistence type="inferred from homology"/>
<dbReference type="InterPro" id="IPR020846">
    <property type="entry name" value="MFS_dom"/>
</dbReference>
<comment type="subcellular location">
    <subcellularLocation>
        <location evidence="8">Cell inner membrane</location>
        <topology evidence="8">Multi-pass membrane protein</topology>
    </subcellularLocation>
    <subcellularLocation>
        <location evidence="1">Cell membrane</location>
        <topology evidence="1">Multi-pass membrane protein</topology>
    </subcellularLocation>
</comment>
<evidence type="ECO:0000256" key="1">
    <source>
        <dbReference type="ARBA" id="ARBA00004651"/>
    </source>
</evidence>
<gene>
    <name evidence="10" type="ORF">SI859A1_01167</name>
</gene>
<dbReference type="BioCyc" id="AURANTIMONAS:SI859A1_01167-MONOMER"/>
<dbReference type="InterPro" id="IPR036259">
    <property type="entry name" value="MFS_trans_sf"/>
</dbReference>
<dbReference type="InterPro" id="IPR004812">
    <property type="entry name" value="Efflux_drug-R_Bcr/CmlA"/>
</dbReference>
<name>Q1YEA8_AURMS</name>
<feature type="transmembrane region" description="Helical" evidence="8">
    <location>
        <begin position="335"/>
        <end position="359"/>
    </location>
</feature>
<accession>Q1YEA8</accession>
<dbReference type="AlphaFoldDB" id="Q1YEA8"/>
<feature type="transmembrane region" description="Helical" evidence="8">
    <location>
        <begin position="371"/>
        <end position="393"/>
    </location>
</feature>
<organism evidence="10 11">
    <name type="scientific">Aurantimonas manganoxydans (strain ATCC BAA-1229 / DSM 21871 / SI85-9A1)</name>
    <dbReference type="NCBI Taxonomy" id="287752"/>
    <lineage>
        <taxon>Bacteria</taxon>
        <taxon>Pseudomonadati</taxon>
        <taxon>Pseudomonadota</taxon>
        <taxon>Alphaproteobacteria</taxon>
        <taxon>Hyphomicrobiales</taxon>
        <taxon>Aurantimonadaceae</taxon>
        <taxon>Aurantimonas</taxon>
    </lineage>
</organism>
<comment type="similarity">
    <text evidence="2 8">Belongs to the major facilitator superfamily. Bcr/CmlA family.</text>
</comment>
<keyword evidence="7 8" id="KW-0472">Membrane</keyword>
<feature type="transmembrane region" description="Helical" evidence="8">
    <location>
        <begin position="399"/>
        <end position="419"/>
    </location>
</feature>
<keyword evidence="8" id="KW-0997">Cell inner membrane</keyword>
<keyword evidence="5 8" id="KW-0812">Transmembrane</keyword>
<dbReference type="GO" id="GO:1990961">
    <property type="term" value="P:xenobiotic detoxification by transmembrane export across the plasma membrane"/>
    <property type="evidence" value="ECO:0007669"/>
    <property type="project" value="InterPro"/>
</dbReference>
<keyword evidence="3 8" id="KW-0813">Transport</keyword>
<dbReference type="SUPFAM" id="SSF103473">
    <property type="entry name" value="MFS general substrate transporter"/>
    <property type="match status" value="1"/>
</dbReference>
<keyword evidence="11" id="KW-1185">Reference proteome</keyword>
<feature type="transmembrane region" description="Helical" evidence="8">
    <location>
        <begin position="76"/>
        <end position="92"/>
    </location>
</feature>
<evidence type="ECO:0000313" key="11">
    <source>
        <dbReference type="Proteomes" id="UP000000321"/>
    </source>
</evidence>
<evidence type="ECO:0000313" key="10">
    <source>
        <dbReference type="EMBL" id="EAS48683.1"/>
    </source>
</evidence>
<reference evidence="10 11" key="1">
    <citation type="journal article" date="2008" name="Appl. Environ. Microbiol.">
        <title>Genomic insights into Mn(II) oxidation by the marine alphaproteobacterium Aurantimonas sp. strain SI85-9A1.</title>
        <authorList>
            <person name="Dick G.J."/>
            <person name="Podell S."/>
            <person name="Johnson H.A."/>
            <person name="Rivera-Espinoza Y."/>
            <person name="Bernier-Latmani R."/>
            <person name="McCarthy J.K."/>
            <person name="Torpey J.W."/>
            <person name="Clement B.G."/>
            <person name="Gaasterland T."/>
            <person name="Tebo B.M."/>
        </authorList>
    </citation>
    <scope>NUCLEOTIDE SEQUENCE [LARGE SCALE GENOMIC DNA]</scope>
    <source>
        <strain evidence="10 11">SI85-9A1</strain>
    </source>
</reference>
<keyword evidence="6 8" id="KW-1133">Transmembrane helix</keyword>
<keyword evidence="4" id="KW-1003">Cell membrane</keyword>
<protein>
    <recommendedName>
        <fullName evidence="8">Bcr/CflA family efflux transporter</fullName>
    </recommendedName>
</protein>
<evidence type="ECO:0000256" key="6">
    <source>
        <dbReference type="ARBA" id="ARBA00022989"/>
    </source>
</evidence>
<feature type="domain" description="Major facilitator superfamily (MFS) profile" evidence="9">
    <location>
        <begin position="34"/>
        <end position="427"/>
    </location>
</feature>
<dbReference type="CDD" id="cd17320">
    <property type="entry name" value="MFS_MdfA_MDR_like"/>
    <property type="match status" value="1"/>
</dbReference>